<evidence type="ECO:0000256" key="4">
    <source>
        <dbReference type="ARBA" id="ARBA00022884"/>
    </source>
</evidence>
<feature type="site" description="Discriminates between blocked and unblocked aminoacyl-tRNA" evidence="8">
    <location>
        <position position="9"/>
    </location>
</feature>
<dbReference type="Gene3D" id="3.40.50.1470">
    <property type="entry name" value="Peptidyl-tRNA hydrolase"/>
    <property type="match status" value="1"/>
</dbReference>
<dbReference type="CDD" id="cd00462">
    <property type="entry name" value="PTH"/>
    <property type="match status" value="1"/>
</dbReference>
<comment type="subunit">
    <text evidence="8">Monomer.</text>
</comment>
<sequence length="187" mass="21594">MKLIVGLGNVGKEYENTRHNMGFMLVDRYLEYKNIPLKFKEKFNAMYVETTINNEKVIFIKPTTYMNNSGIAVRAFLDFYKLDVQDVLVISDDLDLDLGKFRLRRNGSSGGHNGLKSIISHLGTDGFKRLRIGISNDKDDVINYVLSKFSKRELNEIDTMFDTLVNVLDDYFVMDFTSLMSKYNRKG</sequence>
<dbReference type="GO" id="GO:0006515">
    <property type="term" value="P:protein quality control for misfolded or incompletely synthesized proteins"/>
    <property type="evidence" value="ECO:0007669"/>
    <property type="project" value="UniProtKB-UniRule"/>
</dbReference>
<reference evidence="11" key="1">
    <citation type="submission" date="2020-10" db="EMBL/GenBank/DDBJ databases">
        <authorList>
            <person name="Gilroy R."/>
        </authorList>
    </citation>
    <scope>NUCLEOTIDE SEQUENCE</scope>
    <source>
        <strain evidence="11">CHK184-20233</strain>
    </source>
</reference>
<evidence type="ECO:0000256" key="7">
    <source>
        <dbReference type="ARBA" id="ARBA00050038"/>
    </source>
</evidence>
<dbReference type="GO" id="GO:0000049">
    <property type="term" value="F:tRNA binding"/>
    <property type="evidence" value="ECO:0007669"/>
    <property type="project" value="UniProtKB-UniRule"/>
</dbReference>
<organism evidence="11 12">
    <name type="scientific">Candidatus Onthousia excrementipullorum</name>
    <dbReference type="NCBI Taxonomy" id="2840884"/>
    <lineage>
        <taxon>Bacteria</taxon>
        <taxon>Bacillati</taxon>
        <taxon>Bacillota</taxon>
        <taxon>Bacilli</taxon>
        <taxon>Candidatus Onthousia</taxon>
    </lineage>
</organism>
<comment type="function">
    <text evidence="8">Catalyzes the release of premature peptidyl moieties from peptidyl-tRNA molecules trapped in stalled 50S ribosomal subunits, and thus maintains levels of free tRNAs and 50S ribosomes.</text>
</comment>
<reference evidence="11" key="2">
    <citation type="journal article" date="2021" name="PeerJ">
        <title>Extensive microbial diversity within the chicken gut microbiome revealed by metagenomics and culture.</title>
        <authorList>
            <person name="Gilroy R."/>
            <person name="Ravi A."/>
            <person name="Getino M."/>
            <person name="Pursley I."/>
            <person name="Horton D.L."/>
            <person name="Alikhan N.F."/>
            <person name="Baker D."/>
            <person name="Gharbi K."/>
            <person name="Hall N."/>
            <person name="Watson M."/>
            <person name="Adriaenssens E.M."/>
            <person name="Foster-Nyarko E."/>
            <person name="Jarju S."/>
            <person name="Secka A."/>
            <person name="Antonio M."/>
            <person name="Oren A."/>
            <person name="Chaudhuri R.R."/>
            <person name="La Ragione R."/>
            <person name="Hildebrand F."/>
            <person name="Pallen M.J."/>
        </authorList>
    </citation>
    <scope>NUCLEOTIDE SEQUENCE</scope>
    <source>
        <strain evidence="11">CHK184-20233</strain>
    </source>
</reference>
<feature type="binding site" evidence="8">
    <location>
        <position position="67"/>
    </location>
    <ligand>
        <name>tRNA</name>
        <dbReference type="ChEBI" id="CHEBI:17843"/>
    </ligand>
</feature>
<feature type="binding site" evidence="8">
    <location>
        <position position="113"/>
    </location>
    <ligand>
        <name>tRNA</name>
        <dbReference type="ChEBI" id="CHEBI:17843"/>
    </ligand>
</feature>
<evidence type="ECO:0000256" key="1">
    <source>
        <dbReference type="ARBA" id="ARBA00013260"/>
    </source>
</evidence>
<keyword evidence="2 8" id="KW-0820">tRNA-binding</keyword>
<dbReference type="GO" id="GO:0072344">
    <property type="term" value="P:rescue of stalled ribosome"/>
    <property type="evidence" value="ECO:0007669"/>
    <property type="project" value="UniProtKB-UniRule"/>
</dbReference>
<dbReference type="GO" id="GO:0004045">
    <property type="term" value="F:peptidyl-tRNA hydrolase activity"/>
    <property type="evidence" value="ECO:0007669"/>
    <property type="project" value="UniProtKB-UniRule"/>
</dbReference>
<dbReference type="AlphaFoldDB" id="A0A9D1J3V5"/>
<feature type="binding site" evidence="8">
    <location>
        <position position="65"/>
    </location>
    <ligand>
        <name>tRNA</name>
        <dbReference type="ChEBI" id="CHEBI:17843"/>
    </ligand>
</feature>
<feature type="active site" description="Proton acceptor" evidence="8">
    <location>
        <position position="19"/>
    </location>
</feature>
<dbReference type="PROSITE" id="PS01196">
    <property type="entry name" value="PEPT_TRNA_HYDROL_2"/>
    <property type="match status" value="1"/>
</dbReference>
<keyword evidence="3 8" id="KW-0378">Hydrolase</keyword>
<gene>
    <name evidence="8" type="primary">pth</name>
    <name evidence="11" type="ORF">IAB38_06710</name>
</gene>
<evidence type="ECO:0000256" key="9">
    <source>
        <dbReference type="RuleBase" id="RU000673"/>
    </source>
</evidence>
<dbReference type="InterPro" id="IPR001328">
    <property type="entry name" value="Pept_tRNA_hydro"/>
</dbReference>
<dbReference type="FunFam" id="3.40.50.1470:FF:000001">
    <property type="entry name" value="Peptidyl-tRNA hydrolase"/>
    <property type="match status" value="1"/>
</dbReference>
<dbReference type="GO" id="GO:0005737">
    <property type="term" value="C:cytoplasm"/>
    <property type="evidence" value="ECO:0007669"/>
    <property type="project" value="UniProtKB-SubCell"/>
</dbReference>
<comment type="caution">
    <text evidence="11">The sequence shown here is derived from an EMBL/GenBank/DDBJ whole genome shotgun (WGS) entry which is preliminary data.</text>
</comment>
<dbReference type="EMBL" id="DVHC01000062">
    <property type="protein sequence ID" value="HIR59725.1"/>
    <property type="molecule type" value="Genomic_DNA"/>
</dbReference>
<comment type="subcellular location">
    <subcellularLocation>
        <location evidence="8">Cytoplasm</location>
    </subcellularLocation>
</comment>
<dbReference type="HAMAP" id="MF_00083">
    <property type="entry name" value="Pept_tRNA_hydro_bact"/>
    <property type="match status" value="1"/>
</dbReference>
<evidence type="ECO:0000256" key="5">
    <source>
        <dbReference type="ARBA" id="ARBA00038063"/>
    </source>
</evidence>
<evidence type="ECO:0000256" key="8">
    <source>
        <dbReference type="HAMAP-Rule" id="MF_00083"/>
    </source>
</evidence>
<accession>A0A9D1J3V5</accession>
<evidence type="ECO:0000256" key="6">
    <source>
        <dbReference type="ARBA" id="ARBA00048707"/>
    </source>
</evidence>
<evidence type="ECO:0000256" key="3">
    <source>
        <dbReference type="ARBA" id="ARBA00022801"/>
    </source>
</evidence>
<evidence type="ECO:0000256" key="2">
    <source>
        <dbReference type="ARBA" id="ARBA00022555"/>
    </source>
</evidence>
<proteinExistence type="inferred from homology"/>
<evidence type="ECO:0000256" key="10">
    <source>
        <dbReference type="RuleBase" id="RU004320"/>
    </source>
</evidence>
<dbReference type="NCBIfam" id="TIGR00447">
    <property type="entry name" value="pth"/>
    <property type="match status" value="1"/>
</dbReference>
<dbReference type="Proteomes" id="UP000824232">
    <property type="component" value="Unassembled WGS sequence"/>
</dbReference>
<comment type="function">
    <text evidence="8">Hydrolyzes ribosome-free peptidyl-tRNAs (with 1 or more amino acids incorporated), which drop off the ribosome during protein synthesis, or as a result of ribosome stalling.</text>
</comment>
<keyword evidence="4 8" id="KW-0694">RNA-binding</keyword>
<feature type="site" description="Stabilizes the basic form of H active site to accept a proton" evidence="8">
    <location>
        <position position="92"/>
    </location>
</feature>
<feature type="binding site" evidence="8">
    <location>
        <position position="14"/>
    </location>
    <ligand>
        <name>tRNA</name>
        <dbReference type="ChEBI" id="CHEBI:17843"/>
    </ligand>
</feature>
<protein>
    <recommendedName>
        <fullName evidence="7 8">Peptidyl-tRNA hydrolase</fullName>
        <shortName evidence="8">Pth</shortName>
        <ecNumber evidence="1 8">3.1.1.29</ecNumber>
    </recommendedName>
</protein>
<comment type="similarity">
    <text evidence="5 8 10">Belongs to the PTH family.</text>
</comment>
<dbReference type="InterPro" id="IPR036416">
    <property type="entry name" value="Pept_tRNA_hydro_sf"/>
</dbReference>
<evidence type="ECO:0000313" key="11">
    <source>
        <dbReference type="EMBL" id="HIR59725.1"/>
    </source>
</evidence>
<comment type="catalytic activity">
    <reaction evidence="6 8 9">
        <text>an N-acyl-L-alpha-aminoacyl-tRNA + H2O = an N-acyl-L-amino acid + a tRNA + H(+)</text>
        <dbReference type="Rhea" id="RHEA:54448"/>
        <dbReference type="Rhea" id="RHEA-COMP:10123"/>
        <dbReference type="Rhea" id="RHEA-COMP:13883"/>
        <dbReference type="ChEBI" id="CHEBI:15377"/>
        <dbReference type="ChEBI" id="CHEBI:15378"/>
        <dbReference type="ChEBI" id="CHEBI:59874"/>
        <dbReference type="ChEBI" id="CHEBI:78442"/>
        <dbReference type="ChEBI" id="CHEBI:138191"/>
        <dbReference type="EC" id="3.1.1.29"/>
    </reaction>
</comment>
<dbReference type="PANTHER" id="PTHR17224:SF1">
    <property type="entry name" value="PEPTIDYL-TRNA HYDROLASE"/>
    <property type="match status" value="1"/>
</dbReference>
<evidence type="ECO:0000313" key="12">
    <source>
        <dbReference type="Proteomes" id="UP000824232"/>
    </source>
</evidence>
<dbReference type="SUPFAM" id="SSF53178">
    <property type="entry name" value="Peptidyl-tRNA hydrolase-like"/>
    <property type="match status" value="1"/>
</dbReference>
<dbReference type="InterPro" id="IPR018171">
    <property type="entry name" value="Pept_tRNA_hydro_CS"/>
</dbReference>
<dbReference type="Pfam" id="PF01195">
    <property type="entry name" value="Pept_tRNA_hydro"/>
    <property type="match status" value="1"/>
</dbReference>
<dbReference type="PANTHER" id="PTHR17224">
    <property type="entry name" value="PEPTIDYL-TRNA HYDROLASE"/>
    <property type="match status" value="1"/>
</dbReference>
<name>A0A9D1J3V5_9FIRM</name>
<keyword evidence="8" id="KW-0963">Cytoplasm</keyword>
<dbReference type="PROSITE" id="PS01195">
    <property type="entry name" value="PEPT_TRNA_HYDROL_1"/>
    <property type="match status" value="1"/>
</dbReference>
<dbReference type="EC" id="3.1.1.29" evidence="1 8"/>